<dbReference type="Proteomes" id="UP000232883">
    <property type="component" value="Chromosome"/>
</dbReference>
<sequence length="1158" mass="130844">MIVRINTGKKPAGAVRYNEEKVSNGQAHLIGVSNYPKDNPDELSMRSKIAMLETYAGFNQRVSSPTLHISVAFHPSEKLDDEQLKRMGEEYMQKMGYGNQPMLIYRHEDTHHPHIHIVSVSVDIDGKKISDSNNRPRSNAIRKEMEIKYQLVKAEEQGKQQLMTTSLPEQMLSYGEGETKKAIGSIVCTAFTDYSFSCTDTFTQFLSTYNIQLNQLKGESKSGKPYQGISFQLTNGDDAISPAIKASSYSFAPTQERLNNRFKHGQKRIEQAIPYLLQNVQKALKGYQKVSEVDYKNQLRSAGIQVLDTGKEFMYVDHHRRTVYGESELDSRLSRKHLLGAFVETSQIKLAQPLPPQSVKHTVNEPKPVAQKSHAAKTLSEKEAINLRKQVGRHYQTYRKEAGQYFESQTIERFPFEVLVEKLQQEGTERGHAQTAVRLFEQYKQSQLAEIKSKEESYFLQTGGIYLKLATQMPITAQSRINFLESVNLRTESNEEGQTQLVHRHNSALKLSITADQTQALLTGGSRAVAFPATLGKADREVFLAAASGQLPESASFYEVNGSLLKGCLPRPLYESISTVLNKNYLQQVMGHCQHSDRSLAEQLLDRGIIVEKNEQGFRAGFSQTNPATFTQLPSIYGHQLEVEGLPNEYAQLAAGLHTVNGRLLVQAAQSADTGNQSRLERLRRQLPESVGGNSLPNAEVIAKLREQLLKPAAPTSMRSPQQTNQGINRSESDSTAKALQDALWKDYFQFRGRNGYFYESALLQKPAEFPITRLVQLLTSPPHQIEPMDAIHLVQAFQQNRLNRLDSIIKRDQDHFALTSQGFLTMINQAPLSGPDRQKALKAFYLDIHRNARGELELVHHQHKTFRTPLSETDTQSLIKGAPPDQIRSIALPTQEFPRHERALYEQIVLGKNLTKSKVDKEKRVEKPSFRNIMGERAKILLSDEQWERASRLLNEHTAESLLKDAPLAVERKVDWLYQRGMVIALTKEGYRMGHYLTDPEFYHPVPESLVKLLESHRSAGAHADHRMEALLQTDRRLTGLTTERGKAMINLAQALDQKNNKRVDYILYQLVHKVPSLAPLVSQPEKVLDYLSNSYGPFQENKVNKTDAVPNQPVMPVPAQDQPGGLLEALAEGTDTSQMRKKQRVGQPLRKLRPRR</sequence>
<organism evidence="3 4">
    <name type="scientific">Spirosoma pollinicola</name>
    <dbReference type="NCBI Taxonomy" id="2057025"/>
    <lineage>
        <taxon>Bacteria</taxon>
        <taxon>Pseudomonadati</taxon>
        <taxon>Bacteroidota</taxon>
        <taxon>Cytophagia</taxon>
        <taxon>Cytophagales</taxon>
        <taxon>Cytophagaceae</taxon>
        <taxon>Spirosoma</taxon>
    </lineage>
</organism>
<proteinExistence type="predicted"/>
<dbReference type="AlphaFoldDB" id="A0A2K8Z9A7"/>
<evidence type="ECO:0000259" key="2">
    <source>
        <dbReference type="Pfam" id="PF03432"/>
    </source>
</evidence>
<evidence type="ECO:0000313" key="4">
    <source>
        <dbReference type="Proteomes" id="UP000232883"/>
    </source>
</evidence>
<dbReference type="EMBL" id="CP025096">
    <property type="protein sequence ID" value="AUD06452.1"/>
    <property type="molecule type" value="Genomic_DNA"/>
</dbReference>
<protein>
    <recommendedName>
        <fullName evidence="2">MobA/VirD2-like nuclease domain-containing protein</fullName>
    </recommendedName>
</protein>
<reference evidence="3 4" key="1">
    <citation type="submission" date="2017-11" db="EMBL/GenBank/DDBJ databases">
        <title>Taxonomic description and genome sequences of Spirosoma HA7 sp. nov., isolated from pollen microhabitat of Corylus avellana.</title>
        <authorList>
            <person name="Ambika Manirajan B."/>
            <person name="Suarez C."/>
            <person name="Ratering S."/>
            <person name="Geissler-Plaum R."/>
            <person name="Cardinale M."/>
            <person name="Sylvia S."/>
        </authorList>
    </citation>
    <scope>NUCLEOTIDE SEQUENCE [LARGE SCALE GENOMIC DNA]</scope>
    <source>
        <strain evidence="3 4">HA7</strain>
    </source>
</reference>
<evidence type="ECO:0000313" key="3">
    <source>
        <dbReference type="EMBL" id="AUD06452.1"/>
    </source>
</evidence>
<name>A0A2K8Z9A7_9BACT</name>
<dbReference type="KEGG" id="spir:CWM47_34195"/>
<feature type="compositionally biased region" description="Basic residues" evidence="1">
    <location>
        <begin position="1141"/>
        <end position="1158"/>
    </location>
</feature>
<dbReference type="InterPro" id="IPR005094">
    <property type="entry name" value="Endonuclease_MobA/VirD2"/>
</dbReference>
<feature type="region of interest" description="Disordered" evidence="1">
    <location>
        <begin position="713"/>
        <end position="735"/>
    </location>
</feature>
<dbReference type="OrthoDB" id="915634at2"/>
<accession>A0A2K8Z9A7</accession>
<feature type="domain" description="MobA/VirD2-like nuclease" evidence="2">
    <location>
        <begin position="17"/>
        <end position="151"/>
    </location>
</feature>
<keyword evidence="4" id="KW-1185">Reference proteome</keyword>
<dbReference type="RefSeq" id="WP_100992997.1">
    <property type="nucleotide sequence ID" value="NZ_CP025096.1"/>
</dbReference>
<feature type="compositionally biased region" description="Polar residues" evidence="1">
    <location>
        <begin position="717"/>
        <end position="735"/>
    </location>
</feature>
<dbReference type="Pfam" id="PF03432">
    <property type="entry name" value="Relaxase"/>
    <property type="match status" value="1"/>
</dbReference>
<evidence type="ECO:0000256" key="1">
    <source>
        <dbReference type="SAM" id="MobiDB-lite"/>
    </source>
</evidence>
<gene>
    <name evidence="3" type="ORF">CWM47_34195</name>
</gene>
<feature type="region of interest" description="Disordered" evidence="1">
    <location>
        <begin position="1113"/>
        <end position="1158"/>
    </location>
</feature>